<dbReference type="Pfam" id="PF09839">
    <property type="entry name" value="DUF2066"/>
    <property type="match status" value="1"/>
</dbReference>
<accession>D8VN22</accession>
<dbReference type="InterPro" id="IPR018642">
    <property type="entry name" value="DUF2066"/>
</dbReference>
<reference evidence="1" key="2">
    <citation type="journal article" date="2010" name="Appl. Environ. Microbiol.">
        <title>Diversity of glycosyl hydrolases from cellulose-depleting communities enriched from casts of two earthworm species.</title>
        <authorList>
            <person name="Beloqui A."/>
            <person name="Nechitaylo T.Y."/>
            <person name="Lopez-Cortes N."/>
            <person name="Ghazi A."/>
            <person name="Guazzaroni M.E."/>
            <person name="Polaina J."/>
            <person name="Strittmatter A.W."/>
            <person name="Reva O."/>
            <person name="Waliczek A."/>
            <person name="Yakimov M.M."/>
            <person name="Golyshina O.V."/>
            <person name="Ferrer M."/>
            <person name="Golyshin P.N."/>
        </authorList>
    </citation>
    <scope>NUCLEOTIDE SEQUENCE</scope>
</reference>
<dbReference type="EMBL" id="GQ996412">
    <property type="protein sequence ID" value="ACY24807.1"/>
    <property type="molecule type" value="Genomic_DNA"/>
</dbReference>
<evidence type="ECO:0000313" key="1">
    <source>
        <dbReference type="EMBL" id="ACY24807.1"/>
    </source>
</evidence>
<proteinExistence type="predicted"/>
<reference evidence="1" key="1">
    <citation type="submission" date="2009-09" db="EMBL/GenBank/DDBJ databases">
        <authorList>
            <person name="Beloqi A."/>
            <person name="Nechitaylo T.Y."/>
            <person name="Lopez-Cortes N."/>
            <person name="Vietes M."/>
            <person name="Polaina J."/>
            <person name="Strittmatter A."/>
            <person name="Reva O."/>
            <person name="Waliczek A."/>
            <person name="Golyshina O.V."/>
            <person name="Ferrer M."/>
            <person name="Golyshin P.N."/>
        </authorList>
    </citation>
    <scope>NUCLEOTIDE SEQUENCE</scope>
</reference>
<dbReference type="AlphaFoldDB" id="D8VN22"/>
<evidence type="ECO:0008006" key="2">
    <source>
        <dbReference type="Google" id="ProtNLM"/>
    </source>
</evidence>
<name>D8VN22_9ZZZZ</name>
<protein>
    <recommendedName>
        <fullName evidence="2">DUF2066 domain-containing protein</fullName>
    </recommendedName>
</protein>
<sequence>MRFLHLRLLVSSLIVALASAATAGQKVDIYRADTLVKSQSEGERNAAARATFGEVIVRVSGQRNALDHPAIKAALPKAQNYLFGFSYKSSTEKITVDGKTFPAVGLQLNYEPQAIEQLLRESQLPLWPATRPKVLVWLVAKDPTGLRLIPEVTDLQAMQLQAQYRGLPLSFPKMDLEDSLSLTADDLWAVDLEKIKTASLRYKADAILVGRYTPYNLGPIPMPLDDAPPSGGVDGREITFTSPTPLNRPMTMVGAGATDVAPAPVIQGPWLGDWQLIHASSDQTFTDETPEVKGLFVSAIDHAADYFANQYAIMPTNQGPQTIVLRIGNITGFGEFKQVQAYLGELAMVQRMEVVKINAEGMLVRLTTEGDVKLLMSTLALGRRLAPLQSATLVDTPMGAVVADQAAVVVNDPGLDAEVMAELDQALANEQIPGVTPAPPQMQAPVYGGTAENPLIYIWQK</sequence>
<organism evidence="1">
    <name type="scientific">uncultured organism</name>
    <dbReference type="NCBI Taxonomy" id="155900"/>
    <lineage>
        <taxon>unclassified sequences</taxon>
        <taxon>environmental samples</taxon>
    </lineage>
</organism>